<reference evidence="3" key="1">
    <citation type="journal article" date="2019" name="Int. J. Syst. Evol. Microbiol.">
        <title>The Global Catalogue of Microorganisms (GCM) 10K type strain sequencing project: providing services to taxonomists for standard genome sequencing and annotation.</title>
        <authorList>
            <consortium name="The Broad Institute Genomics Platform"/>
            <consortium name="The Broad Institute Genome Sequencing Center for Infectious Disease"/>
            <person name="Wu L."/>
            <person name="Ma J."/>
        </authorList>
    </citation>
    <scope>NUCLEOTIDE SEQUENCE [LARGE SCALE GENOMIC DNA]</scope>
    <source>
        <strain evidence="3">CCUG 53903</strain>
    </source>
</reference>
<protein>
    <submittedName>
        <fullName evidence="2">Uncharacterized protein</fullName>
    </submittedName>
</protein>
<accession>A0ABW1CCV3</accession>
<name>A0ABW1CCV3_9ACTN</name>
<evidence type="ECO:0000313" key="2">
    <source>
        <dbReference type="EMBL" id="MFC5823486.1"/>
    </source>
</evidence>
<comment type="caution">
    <text evidence="2">The sequence shown here is derived from an EMBL/GenBank/DDBJ whole genome shotgun (WGS) entry which is preliminary data.</text>
</comment>
<dbReference type="Proteomes" id="UP001596058">
    <property type="component" value="Unassembled WGS sequence"/>
</dbReference>
<proteinExistence type="predicted"/>
<gene>
    <name evidence="2" type="ORF">ACFPZ3_06450</name>
</gene>
<evidence type="ECO:0000256" key="1">
    <source>
        <dbReference type="SAM" id="SignalP"/>
    </source>
</evidence>
<feature type="chain" id="PRO_5046478588" evidence="1">
    <location>
        <begin position="29"/>
        <end position="89"/>
    </location>
</feature>
<feature type="signal peptide" evidence="1">
    <location>
        <begin position="1"/>
        <end position="28"/>
    </location>
</feature>
<dbReference type="EMBL" id="JBHSPA010000009">
    <property type="protein sequence ID" value="MFC5823486.1"/>
    <property type="molecule type" value="Genomic_DNA"/>
</dbReference>
<dbReference type="RefSeq" id="WP_379513019.1">
    <property type="nucleotide sequence ID" value="NZ_JBHSPA010000009.1"/>
</dbReference>
<keyword evidence="3" id="KW-1185">Reference proteome</keyword>
<evidence type="ECO:0000313" key="3">
    <source>
        <dbReference type="Proteomes" id="UP001596058"/>
    </source>
</evidence>
<organism evidence="2 3">
    <name type="scientific">Nonomuraea insulae</name>
    <dbReference type="NCBI Taxonomy" id="1616787"/>
    <lineage>
        <taxon>Bacteria</taxon>
        <taxon>Bacillati</taxon>
        <taxon>Actinomycetota</taxon>
        <taxon>Actinomycetes</taxon>
        <taxon>Streptosporangiales</taxon>
        <taxon>Streptosporangiaceae</taxon>
        <taxon>Nonomuraea</taxon>
    </lineage>
</organism>
<keyword evidence="1" id="KW-0732">Signal</keyword>
<sequence length="89" mass="8773">MLTWVKRLAVVSVLAVAGASLPASSAQALISYTCTGGSRTYFGDIVGYVILATGCTSGGPPGITIPGGTFTCGVYGGTPELGIISGRGC</sequence>